<feature type="transmembrane region" description="Helical" evidence="20">
    <location>
        <begin position="227"/>
        <end position="255"/>
    </location>
</feature>
<evidence type="ECO:0000256" key="17">
    <source>
        <dbReference type="ARBA" id="ARBA00023008"/>
    </source>
</evidence>
<dbReference type="AlphaFoldDB" id="A0A175D088"/>
<sequence length="512" mass="57032">MRWFYSTNHKDIGTLYFMLGAWAAMVGTAMSIIIRIELAQPGSFLENDQLYNCMITAHGLIMIFFMVMPILIGGFGNWLIPLMIGAPDMAFPRLNNLSFWLLPPSMILLVTSALVEKGVGTGWTVYPPLASNIAHAGPSVDLAIFSLHLAGASSILGSLNFMTTVLNMRWQGMQIERLPLFVWAVFITVILLLLSLPVLAAAITMLLTDRNLNTTFFDPMGGGDPVLYQHLFWFFGHPEVYILILPGFGAISHIVSHNSSKLEPFGSLGMVYAMIGIAILGFIVWAHHMFTVGMDVDTRAYFTAATMVIAIPTGIKVFSWLATIYGSKIKYTPSMLWALGFIFLFTMGGLTGIVLSNSSLDVMLHDTYYVVAHFHYVLSMGAVFAIFSAFNHWFPLFTGLCLNPKISIAQFYLMFIGVNLTFFPQHFLGLSGMPRRYSDYPDAFMTWNVISSIGSTMSMVSLMLFIYMLWEAFSTQRMLISSSHMPTSMEWAEPILPLAFHNSEETGIITVP</sequence>
<gene>
    <name evidence="22" type="primary">cox1</name>
</gene>
<evidence type="ECO:0000256" key="19">
    <source>
        <dbReference type="RuleBase" id="RU000369"/>
    </source>
</evidence>
<evidence type="ECO:0000256" key="7">
    <source>
        <dbReference type="ARBA" id="ARBA00015947"/>
    </source>
</evidence>
<dbReference type="FunFam" id="1.20.210.10:FF:000001">
    <property type="entry name" value="Cytochrome c oxidase subunit 1"/>
    <property type="match status" value="1"/>
</dbReference>
<evidence type="ECO:0000313" key="22">
    <source>
        <dbReference type="EMBL" id="CVK87313.1"/>
    </source>
</evidence>
<geneLocation type="mitochondrion" evidence="22"/>
<feature type="transmembrane region" description="Helical" evidence="20">
    <location>
        <begin position="449"/>
        <end position="470"/>
    </location>
</feature>
<dbReference type="PROSITE" id="PS00077">
    <property type="entry name" value="COX1_CUB"/>
    <property type="match status" value="1"/>
</dbReference>
<dbReference type="CDD" id="cd01663">
    <property type="entry name" value="Cyt_c_Oxidase_I"/>
    <property type="match status" value="1"/>
</dbReference>
<comment type="catalytic activity">
    <reaction evidence="19">
        <text>4 Fe(II)-[cytochrome c] + O2 + 8 H(+)(in) = 4 Fe(III)-[cytochrome c] + 2 H2O + 4 H(+)(out)</text>
        <dbReference type="Rhea" id="RHEA:11436"/>
        <dbReference type="Rhea" id="RHEA-COMP:10350"/>
        <dbReference type="Rhea" id="RHEA-COMP:14399"/>
        <dbReference type="ChEBI" id="CHEBI:15377"/>
        <dbReference type="ChEBI" id="CHEBI:15378"/>
        <dbReference type="ChEBI" id="CHEBI:15379"/>
        <dbReference type="ChEBI" id="CHEBI:29033"/>
        <dbReference type="ChEBI" id="CHEBI:29034"/>
        <dbReference type="EC" id="7.1.1.9"/>
    </reaction>
</comment>
<feature type="transmembrane region" description="Helical" evidence="20">
    <location>
        <begin position="411"/>
        <end position="429"/>
    </location>
</feature>
<keyword evidence="17 19" id="KW-0186">Copper</keyword>
<evidence type="ECO:0000256" key="18">
    <source>
        <dbReference type="ARBA" id="ARBA00023136"/>
    </source>
</evidence>
<evidence type="ECO:0000256" key="11">
    <source>
        <dbReference type="ARBA" id="ARBA00022692"/>
    </source>
</evidence>
<evidence type="ECO:0000256" key="5">
    <source>
        <dbReference type="ARBA" id="ARBA00009578"/>
    </source>
</evidence>
<evidence type="ECO:0000256" key="14">
    <source>
        <dbReference type="ARBA" id="ARBA00022982"/>
    </source>
</evidence>
<feature type="transmembrane region" description="Helical" evidence="20">
    <location>
        <begin position="142"/>
        <end position="168"/>
    </location>
</feature>
<dbReference type="GO" id="GO:0020037">
    <property type="term" value="F:heme binding"/>
    <property type="evidence" value="ECO:0007669"/>
    <property type="project" value="InterPro"/>
</dbReference>
<comment type="similarity">
    <text evidence="5 19">Belongs to the heme-copper respiratory oxidase family.</text>
</comment>
<dbReference type="UniPathway" id="UPA00705"/>
<feature type="transmembrane region" description="Helical" evidence="20">
    <location>
        <begin position="367"/>
        <end position="390"/>
    </location>
</feature>
<evidence type="ECO:0000256" key="4">
    <source>
        <dbReference type="ARBA" id="ARBA00004673"/>
    </source>
</evidence>
<evidence type="ECO:0000256" key="16">
    <source>
        <dbReference type="ARBA" id="ARBA00023004"/>
    </source>
</evidence>
<evidence type="ECO:0000256" key="10">
    <source>
        <dbReference type="ARBA" id="ARBA00022660"/>
    </source>
</evidence>
<dbReference type="InterPro" id="IPR000883">
    <property type="entry name" value="Cyt_C_Oxase_1"/>
</dbReference>
<keyword evidence="19 22" id="KW-0496">Mitochondrion</keyword>
<dbReference type="GO" id="GO:0004129">
    <property type="term" value="F:cytochrome-c oxidase activity"/>
    <property type="evidence" value="ECO:0007669"/>
    <property type="project" value="UniProtKB-EC"/>
</dbReference>
<dbReference type="PROSITE" id="PS50855">
    <property type="entry name" value="COX1"/>
    <property type="match status" value="1"/>
</dbReference>
<feature type="transmembrane region" description="Helical" evidence="20">
    <location>
        <begin position="267"/>
        <end position="288"/>
    </location>
</feature>
<organism evidence="22">
    <name type="scientific">Haementeria officinalis</name>
    <name type="common">Mexican leech</name>
    <dbReference type="NCBI Taxonomy" id="6410"/>
    <lineage>
        <taxon>Eukaryota</taxon>
        <taxon>Metazoa</taxon>
        <taxon>Spiralia</taxon>
        <taxon>Lophotrochozoa</taxon>
        <taxon>Annelida</taxon>
        <taxon>Clitellata</taxon>
        <taxon>Hirudinea</taxon>
        <taxon>Rhynchobdellida</taxon>
        <taxon>Glossiphoniidae</taxon>
        <taxon>Haementeria</taxon>
    </lineage>
</organism>
<dbReference type="GO" id="GO:0045277">
    <property type="term" value="C:respiratory chain complex IV"/>
    <property type="evidence" value="ECO:0007669"/>
    <property type="project" value="InterPro"/>
</dbReference>
<comment type="function">
    <text evidence="19">Component of the cytochrome c oxidase, the last enzyme in the mitochondrial electron transport chain which drives oxidative phosphorylation. The respiratory chain contains 3 multisubunit complexes succinate dehydrogenase (complex II, CII), ubiquinol-cytochrome c oxidoreductase (cytochrome b-c1 complex, complex III, CIII) and cytochrome c oxidase (complex IV, CIV), that cooperate to transfer electrons derived from NADH and succinate to molecular oxygen, creating an electrochemical gradient over the inner membrane that drives transmembrane transport and the ATP synthase. Cytochrome c oxidase is the component of the respiratory chain that catalyzes the reduction of oxygen to water. Electrons originating from reduced cytochrome c in the intermembrane space (IMS) are transferred via the dinuclear copper A center (CU(A)) of subunit 2 and heme A of subunit 1 to the active site in subunit 1, a binuclear center (BNC) formed by heme A3 and copper B (CU(B)). The BNC reduces molecular oxygen to 2 water molecules using 4 electrons from cytochrome c in the IMS and 4 protons from the mitochondrial matrix.</text>
</comment>
<comment type="cofactor">
    <cofactor evidence="1">
        <name>Cu cation</name>
        <dbReference type="ChEBI" id="CHEBI:23378"/>
    </cofactor>
</comment>
<name>A0A175D088_HAEOF</name>
<feature type="transmembrane region" description="Helical" evidence="20">
    <location>
        <begin position="97"/>
        <end position="115"/>
    </location>
</feature>
<feature type="transmembrane region" description="Helical" evidence="20">
    <location>
        <begin position="12"/>
        <end position="34"/>
    </location>
</feature>
<proteinExistence type="inferred from homology"/>
<keyword evidence="9 19" id="KW-0349">Heme</keyword>
<evidence type="ECO:0000259" key="21">
    <source>
        <dbReference type="PROSITE" id="PS50855"/>
    </source>
</evidence>
<keyword evidence="15 20" id="KW-1133">Transmembrane helix</keyword>
<dbReference type="GO" id="GO:0005743">
    <property type="term" value="C:mitochondrial inner membrane"/>
    <property type="evidence" value="ECO:0007669"/>
    <property type="project" value="UniProtKB-SubCell"/>
</dbReference>
<dbReference type="GO" id="GO:0046872">
    <property type="term" value="F:metal ion binding"/>
    <property type="evidence" value="ECO:0007669"/>
    <property type="project" value="UniProtKB-KW"/>
</dbReference>
<comment type="cofactor">
    <cofactor evidence="2">
        <name>heme</name>
        <dbReference type="ChEBI" id="CHEBI:30413"/>
    </cofactor>
</comment>
<evidence type="ECO:0000256" key="6">
    <source>
        <dbReference type="ARBA" id="ARBA00012949"/>
    </source>
</evidence>
<evidence type="ECO:0000256" key="13">
    <source>
        <dbReference type="ARBA" id="ARBA00022967"/>
    </source>
</evidence>
<dbReference type="SUPFAM" id="SSF81442">
    <property type="entry name" value="Cytochrome c oxidase subunit I-like"/>
    <property type="match status" value="1"/>
</dbReference>
<evidence type="ECO:0000256" key="8">
    <source>
        <dbReference type="ARBA" id="ARBA00022448"/>
    </source>
</evidence>
<dbReference type="GO" id="GO:0006123">
    <property type="term" value="P:mitochondrial electron transport, cytochrome c to oxygen"/>
    <property type="evidence" value="ECO:0007669"/>
    <property type="project" value="TreeGrafter"/>
</dbReference>
<dbReference type="EC" id="7.1.1.9" evidence="6 19"/>
<keyword evidence="12 19" id="KW-0479">Metal-binding</keyword>
<keyword evidence="16 19" id="KW-0408">Iron</keyword>
<dbReference type="InterPro" id="IPR023616">
    <property type="entry name" value="Cyt_c_oxase-like_su1_dom"/>
</dbReference>
<keyword evidence="13" id="KW-1278">Translocase</keyword>
<feature type="transmembrane region" description="Helical" evidence="20">
    <location>
        <begin position="54"/>
        <end position="76"/>
    </location>
</feature>
<feature type="domain" description="Cytochrome oxidase subunit I profile" evidence="21">
    <location>
        <begin position="1"/>
        <end position="512"/>
    </location>
</feature>
<dbReference type="PRINTS" id="PR01165">
    <property type="entry name" value="CYCOXIDASEI"/>
</dbReference>
<dbReference type="InterPro" id="IPR033944">
    <property type="entry name" value="Cyt_c_oxase_su1_dom"/>
</dbReference>
<keyword evidence="14 19" id="KW-0249">Electron transport</keyword>
<dbReference type="PANTHER" id="PTHR10422">
    <property type="entry name" value="CYTOCHROME C OXIDASE SUBUNIT 1"/>
    <property type="match status" value="1"/>
</dbReference>
<keyword evidence="10 19" id="KW-0679">Respiratory chain</keyword>
<evidence type="ECO:0000256" key="2">
    <source>
        <dbReference type="ARBA" id="ARBA00001971"/>
    </source>
</evidence>
<dbReference type="Gene3D" id="1.20.210.10">
    <property type="entry name" value="Cytochrome c oxidase-like, subunit I domain"/>
    <property type="match status" value="1"/>
</dbReference>
<keyword evidence="11 19" id="KW-0812">Transmembrane</keyword>
<evidence type="ECO:0000256" key="1">
    <source>
        <dbReference type="ARBA" id="ARBA00001935"/>
    </source>
</evidence>
<evidence type="ECO:0000256" key="9">
    <source>
        <dbReference type="ARBA" id="ARBA00022617"/>
    </source>
</evidence>
<comment type="subcellular location">
    <subcellularLocation>
        <location evidence="3">Membrane</location>
        <topology evidence="3">Multi-pass membrane protein</topology>
    </subcellularLocation>
    <subcellularLocation>
        <location evidence="19">Mitochondrion inner membrane</location>
        <topology evidence="19">Multi-pass membrane protein</topology>
    </subcellularLocation>
</comment>
<feature type="transmembrane region" description="Helical" evidence="20">
    <location>
        <begin position="300"/>
        <end position="323"/>
    </location>
</feature>
<evidence type="ECO:0000256" key="12">
    <source>
        <dbReference type="ARBA" id="ARBA00022723"/>
    </source>
</evidence>
<keyword evidence="19" id="KW-0999">Mitochondrion inner membrane</keyword>
<dbReference type="Pfam" id="PF00115">
    <property type="entry name" value="COX1"/>
    <property type="match status" value="1"/>
</dbReference>
<evidence type="ECO:0000256" key="20">
    <source>
        <dbReference type="SAM" id="Phobius"/>
    </source>
</evidence>
<dbReference type="EMBL" id="LT159848">
    <property type="protein sequence ID" value="CVK87313.1"/>
    <property type="molecule type" value="Genomic_DNA"/>
</dbReference>
<dbReference type="PANTHER" id="PTHR10422:SF18">
    <property type="entry name" value="CYTOCHROME C OXIDASE SUBUNIT 1"/>
    <property type="match status" value="1"/>
</dbReference>
<dbReference type="GO" id="GO:0015990">
    <property type="term" value="P:electron transport coupled proton transport"/>
    <property type="evidence" value="ECO:0007669"/>
    <property type="project" value="TreeGrafter"/>
</dbReference>
<evidence type="ECO:0000256" key="15">
    <source>
        <dbReference type="ARBA" id="ARBA00022989"/>
    </source>
</evidence>
<protein>
    <recommendedName>
        <fullName evidence="7 19">Cytochrome c oxidase subunit 1</fullName>
        <ecNumber evidence="6 19">7.1.1.9</ecNumber>
    </recommendedName>
</protein>
<feature type="transmembrane region" description="Helical" evidence="20">
    <location>
        <begin position="180"/>
        <end position="207"/>
    </location>
</feature>
<evidence type="ECO:0000256" key="3">
    <source>
        <dbReference type="ARBA" id="ARBA00004141"/>
    </source>
</evidence>
<dbReference type="InterPro" id="IPR023615">
    <property type="entry name" value="Cyt_c_Oxase_su1_BS"/>
</dbReference>
<feature type="transmembrane region" description="Helical" evidence="20">
    <location>
        <begin position="335"/>
        <end position="355"/>
    </location>
</feature>
<accession>A0A175D088</accession>
<keyword evidence="18 19" id="KW-0472">Membrane</keyword>
<keyword evidence="8 19" id="KW-0813">Transport</keyword>
<dbReference type="InterPro" id="IPR036927">
    <property type="entry name" value="Cyt_c_oxase-like_su1_sf"/>
</dbReference>
<comment type="pathway">
    <text evidence="4 19">Energy metabolism; oxidative phosphorylation.</text>
</comment>
<reference evidence="22" key="1">
    <citation type="journal article" date="2016" name="PLoS ONE">
        <title>Comparative Mitogenomics of Leeches (Annelida: Clitellata): Genome Conservation and Placobdella-Specific trnD Gene Duplication.</title>
        <authorList>
            <person name="Oceguera-Figueroa A."/>
            <person name="Manzano-Marin A."/>
            <person name="Kvist S."/>
            <person name="Moya A."/>
            <person name="Siddall M.E."/>
            <person name="Latorre A."/>
        </authorList>
    </citation>
    <scope>NUCLEOTIDE SEQUENCE</scope>
    <source>
        <strain evidence="22">GTOCOR</strain>
    </source>
</reference>